<reference evidence="1" key="1">
    <citation type="journal article" date="2021" name="Proc. Natl. Acad. Sci. U.S.A.">
        <title>A Catalog of Tens of Thousands of Viruses from Human Metagenomes Reveals Hidden Associations with Chronic Diseases.</title>
        <authorList>
            <person name="Tisza M.J."/>
            <person name="Buck C.B."/>
        </authorList>
    </citation>
    <scope>NUCLEOTIDE SEQUENCE</scope>
    <source>
        <strain evidence="1">CtsIb3</strain>
    </source>
</reference>
<organism evidence="1">
    <name type="scientific">Myoviridae sp. ctsIb3</name>
    <dbReference type="NCBI Taxonomy" id="2825189"/>
    <lineage>
        <taxon>Viruses</taxon>
        <taxon>Duplodnaviria</taxon>
        <taxon>Heunggongvirae</taxon>
        <taxon>Uroviricota</taxon>
        <taxon>Caudoviricetes</taxon>
    </lineage>
</organism>
<accession>A0A8S5URL2</accession>
<proteinExistence type="predicted"/>
<name>A0A8S5URL2_9CAUD</name>
<sequence>MQDKCHNLNANRRSQNLRCGPVVLTAGLFVHAVFPPSSSTSSLSTDTLKYRATFISCLMLGP</sequence>
<dbReference type="EMBL" id="BK016124">
    <property type="protein sequence ID" value="DAF97014.1"/>
    <property type="molecule type" value="Genomic_DNA"/>
</dbReference>
<evidence type="ECO:0000313" key="1">
    <source>
        <dbReference type="EMBL" id="DAF97014.1"/>
    </source>
</evidence>
<protein>
    <submittedName>
        <fullName evidence="1">Uncharacterized protein</fullName>
    </submittedName>
</protein>